<accession>A0ACC3CUC9</accession>
<comment type="caution">
    <text evidence="1">The sequence shown here is derived from an EMBL/GenBank/DDBJ whole genome shotgun (WGS) entry which is preliminary data.</text>
</comment>
<sequence>MEKAIQAAKDVKDKPSMIKLTTTIGFGSKLQGTGGVHGNPLKADDIKSVKQKFGFDPEKTFVVPQEVYDMYHKHADEGAAAEEEWNKLFEKYKGEHKELGADLAR</sequence>
<gene>
    <name evidence="1" type="ORF">LTS18_000531</name>
</gene>
<reference evidence="1" key="1">
    <citation type="submission" date="2024-09" db="EMBL/GenBank/DDBJ databases">
        <title>Black Yeasts Isolated from many extreme environments.</title>
        <authorList>
            <person name="Coleine C."/>
            <person name="Stajich J.E."/>
            <person name="Selbmann L."/>
        </authorList>
    </citation>
    <scope>NUCLEOTIDE SEQUENCE</scope>
    <source>
        <strain evidence="1">CCFEE 5737</strain>
    </source>
</reference>
<organism evidence="1 2">
    <name type="scientific">Coniosporium uncinatum</name>
    <dbReference type="NCBI Taxonomy" id="93489"/>
    <lineage>
        <taxon>Eukaryota</taxon>
        <taxon>Fungi</taxon>
        <taxon>Dikarya</taxon>
        <taxon>Ascomycota</taxon>
        <taxon>Pezizomycotina</taxon>
        <taxon>Dothideomycetes</taxon>
        <taxon>Dothideomycetes incertae sedis</taxon>
        <taxon>Coniosporium</taxon>
    </lineage>
</organism>
<name>A0ACC3CUC9_9PEZI</name>
<protein>
    <submittedName>
        <fullName evidence="1">Uncharacterized protein</fullName>
    </submittedName>
</protein>
<feature type="non-terminal residue" evidence="1">
    <location>
        <position position="105"/>
    </location>
</feature>
<evidence type="ECO:0000313" key="1">
    <source>
        <dbReference type="EMBL" id="KAK3044722.1"/>
    </source>
</evidence>
<dbReference type="EMBL" id="JAWDJW010011559">
    <property type="protein sequence ID" value="KAK3044722.1"/>
    <property type="molecule type" value="Genomic_DNA"/>
</dbReference>
<dbReference type="Proteomes" id="UP001186974">
    <property type="component" value="Unassembled WGS sequence"/>
</dbReference>
<keyword evidence="2" id="KW-1185">Reference proteome</keyword>
<proteinExistence type="predicted"/>
<evidence type="ECO:0000313" key="2">
    <source>
        <dbReference type="Proteomes" id="UP001186974"/>
    </source>
</evidence>